<feature type="transmembrane region" description="Helical" evidence="4">
    <location>
        <begin position="480"/>
        <end position="500"/>
    </location>
</feature>
<dbReference type="EnsemblProtists" id="EKX34192">
    <property type="protein sequence ID" value="EKX34192"/>
    <property type="gene ID" value="GUITHDRAFT_166268"/>
</dbReference>
<evidence type="ECO:0008006" key="8">
    <source>
        <dbReference type="Google" id="ProtNLM"/>
    </source>
</evidence>
<accession>L1IDK5</accession>
<dbReference type="Proteomes" id="UP000011087">
    <property type="component" value="Unassembled WGS sequence"/>
</dbReference>
<feature type="compositionally biased region" description="Basic residues" evidence="3">
    <location>
        <begin position="87"/>
        <end position="101"/>
    </location>
</feature>
<reference evidence="5 7" key="1">
    <citation type="journal article" date="2012" name="Nature">
        <title>Algal genomes reveal evolutionary mosaicism and the fate of nucleomorphs.</title>
        <authorList>
            <consortium name="DOE Joint Genome Institute"/>
            <person name="Curtis B.A."/>
            <person name="Tanifuji G."/>
            <person name="Burki F."/>
            <person name="Gruber A."/>
            <person name="Irimia M."/>
            <person name="Maruyama S."/>
            <person name="Arias M.C."/>
            <person name="Ball S.G."/>
            <person name="Gile G.H."/>
            <person name="Hirakawa Y."/>
            <person name="Hopkins J.F."/>
            <person name="Kuo A."/>
            <person name="Rensing S.A."/>
            <person name="Schmutz J."/>
            <person name="Symeonidi A."/>
            <person name="Elias M."/>
            <person name="Eveleigh R.J."/>
            <person name="Herman E.K."/>
            <person name="Klute M.J."/>
            <person name="Nakayama T."/>
            <person name="Obornik M."/>
            <person name="Reyes-Prieto A."/>
            <person name="Armbrust E.V."/>
            <person name="Aves S.J."/>
            <person name="Beiko R.G."/>
            <person name="Coutinho P."/>
            <person name="Dacks J.B."/>
            <person name="Durnford D.G."/>
            <person name="Fast N.M."/>
            <person name="Green B.R."/>
            <person name="Grisdale C.J."/>
            <person name="Hempel F."/>
            <person name="Henrissat B."/>
            <person name="Hoppner M.P."/>
            <person name="Ishida K."/>
            <person name="Kim E."/>
            <person name="Koreny L."/>
            <person name="Kroth P.G."/>
            <person name="Liu Y."/>
            <person name="Malik S.B."/>
            <person name="Maier U.G."/>
            <person name="McRose D."/>
            <person name="Mock T."/>
            <person name="Neilson J.A."/>
            <person name="Onodera N.T."/>
            <person name="Poole A.M."/>
            <person name="Pritham E.J."/>
            <person name="Richards T.A."/>
            <person name="Rocap G."/>
            <person name="Roy S.W."/>
            <person name="Sarai C."/>
            <person name="Schaack S."/>
            <person name="Shirato S."/>
            <person name="Slamovits C.H."/>
            <person name="Spencer D.F."/>
            <person name="Suzuki S."/>
            <person name="Worden A.Z."/>
            <person name="Zauner S."/>
            <person name="Barry K."/>
            <person name="Bell C."/>
            <person name="Bharti A.K."/>
            <person name="Crow J.A."/>
            <person name="Grimwood J."/>
            <person name="Kramer R."/>
            <person name="Lindquist E."/>
            <person name="Lucas S."/>
            <person name="Salamov A."/>
            <person name="McFadden G.I."/>
            <person name="Lane C.E."/>
            <person name="Keeling P.J."/>
            <person name="Gray M.W."/>
            <person name="Grigoriev I.V."/>
            <person name="Archibald J.M."/>
        </authorList>
    </citation>
    <scope>NUCLEOTIDE SEQUENCE</scope>
    <source>
        <strain evidence="5 7">CCMP2712</strain>
    </source>
</reference>
<organism evidence="5">
    <name type="scientific">Guillardia theta (strain CCMP2712)</name>
    <name type="common">Cryptophyte</name>
    <dbReference type="NCBI Taxonomy" id="905079"/>
    <lineage>
        <taxon>Eukaryota</taxon>
        <taxon>Cryptophyceae</taxon>
        <taxon>Pyrenomonadales</taxon>
        <taxon>Geminigeraceae</taxon>
        <taxon>Guillardia</taxon>
    </lineage>
</organism>
<reference evidence="6" key="3">
    <citation type="submission" date="2016-03" db="UniProtKB">
        <authorList>
            <consortium name="EnsemblProtists"/>
        </authorList>
    </citation>
    <scope>IDENTIFICATION</scope>
</reference>
<evidence type="ECO:0000256" key="2">
    <source>
        <dbReference type="RuleBase" id="RU003876"/>
    </source>
</evidence>
<reference evidence="7" key="2">
    <citation type="submission" date="2012-11" db="EMBL/GenBank/DDBJ databases">
        <authorList>
            <person name="Kuo A."/>
            <person name="Curtis B.A."/>
            <person name="Tanifuji G."/>
            <person name="Burki F."/>
            <person name="Gruber A."/>
            <person name="Irimia M."/>
            <person name="Maruyama S."/>
            <person name="Arias M.C."/>
            <person name="Ball S.G."/>
            <person name="Gile G.H."/>
            <person name="Hirakawa Y."/>
            <person name="Hopkins J.F."/>
            <person name="Rensing S.A."/>
            <person name="Schmutz J."/>
            <person name="Symeonidi A."/>
            <person name="Elias M."/>
            <person name="Eveleigh R.J."/>
            <person name="Herman E.K."/>
            <person name="Klute M.J."/>
            <person name="Nakayama T."/>
            <person name="Obornik M."/>
            <person name="Reyes-Prieto A."/>
            <person name="Armbrust E.V."/>
            <person name="Aves S.J."/>
            <person name="Beiko R.G."/>
            <person name="Coutinho P."/>
            <person name="Dacks J.B."/>
            <person name="Durnford D.G."/>
            <person name="Fast N.M."/>
            <person name="Green B.R."/>
            <person name="Grisdale C."/>
            <person name="Hempe F."/>
            <person name="Henrissat B."/>
            <person name="Hoppner M.P."/>
            <person name="Ishida K.-I."/>
            <person name="Kim E."/>
            <person name="Koreny L."/>
            <person name="Kroth P.G."/>
            <person name="Liu Y."/>
            <person name="Malik S.-B."/>
            <person name="Maier U.G."/>
            <person name="McRose D."/>
            <person name="Mock T."/>
            <person name="Neilson J.A."/>
            <person name="Onodera N.T."/>
            <person name="Poole A.M."/>
            <person name="Pritham E.J."/>
            <person name="Richards T.A."/>
            <person name="Rocap G."/>
            <person name="Roy S.W."/>
            <person name="Sarai C."/>
            <person name="Schaack S."/>
            <person name="Shirato S."/>
            <person name="Slamovits C.H."/>
            <person name="Spencer D.F."/>
            <person name="Suzuki S."/>
            <person name="Worden A.Z."/>
            <person name="Zauner S."/>
            <person name="Barry K."/>
            <person name="Bell C."/>
            <person name="Bharti A.K."/>
            <person name="Crow J.A."/>
            <person name="Grimwood J."/>
            <person name="Kramer R."/>
            <person name="Lindquist E."/>
            <person name="Lucas S."/>
            <person name="Salamov A."/>
            <person name="McFadden G.I."/>
            <person name="Lane C.E."/>
            <person name="Keeling P.J."/>
            <person name="Gray M.W."/>
            <person name="Grigoriev I.V."/>
            <person name="Archibald J.M."/>
        </authorList>
    </citation>
    <scope>NUCLEOTIDE SEQUENCE</scope>
    <source>
        <strain evidence="7">CCMP2712</strain>
    </source>
</reference>
<dbReference type="OrthoDB" id="27325at2759"/>
<feature type="compositionally biased region" description="Acidic residues" evidence="3">
    <location>
        <begin position="106"/>
        <end position="117"/>
    </location>
</feature>
<evidence type="ECO:0000313" key="7">
    <source>
        <dbReference type="Proteomes" id="UP000011087"/>
    </source>
</evidence>
<name>L1IDK5_GUITC</name>
<dbReference type="AlphaFoldDB" id="L1IDK5"/>
<dbReference type="KEGG" id="gtt:GUITHDRAFT_166268"/>
<keyword evidence="4" id="KW-0472">Membrane</keyword>
<evidence type="ECO:0000256" key="3">
    <source>
        <dbReference type="SAM" id="MobiDB-lite"/>
    </source>
</evidence>
<dbReference type="Pfam" id="PF00956">
    <property type="entry name" value="NAP"/>
    <property type="match status" value="2"/>
</dbReference>
<dbReference type="EMBL" id="JH993116">
    <property type="protein sequence ID" value="EKX34192.1"/>
    <property type="molecule type" value="Genomic_DNA"/>
</dbReference>
<protein>
    <recommendedName>
        <fullName evidence="8">Nucleosome assembly protein</fullName>
    </recommendedName>
</protein>
<keyword evidence="4" id="KW-0812">Transmembrane</keyword>
<dbReference type="eggNOG" id="KOG1507">
    <property type="taxonomic scope" value="Eukaryota"/>
</dbReference>
<dbReference type="PANTHER" id="PTHR11875">
    <property type="entry name" value="TESTIS-SPECIFIC Y-ENCODED PROTEIN"/>
    <property type="match status" value="1"/>
</dbReference>
<dbReference type="InterPro" id="IPR037231">
    <property type="entry name" value="NAP-like_sf"/>
</dbReference>
<dbReference type="SUPFAM" id="SSF143113">
    <property type="entry name" value="NAP-like"/>
    <property type="match status" value="2"/>
</dbReference>
<feature type="region of interest" description="Disordered" evidence="3">
    <location>
        <begin position="81"/>
        <end position="118"/>
    </location>
</feature>
<dbReference type="GeneID" id="17290934"/>
<feature type="region of interest" description="Disordered" evidence="3">
    <location>
        <begin position="408"/>
        <end position="457"/>
    </location>
</feature>
<feature type="compositionally biased region" description="Acidic residues" evidence="3">
    <location>
        <begin position="416"/>
        <end position="447"/>
    </location>
</feature>
<dbReference type="PaxDb" id="55529-EKX34192"/>
<dbReference type="InterPro" id="IPR002164">
    <property type="entry name" value="NAP_family"/>
</dbReference>
<proteinExistence type="inferred from homology"/>
<evidence type="ECO:0000256" key="1">
    <source>
        <dbReference type="ARBA" id="ARBA00009947"/>
    </source>
</evidence>
<dbReference type="OMA" id="INCCRIG"/>
<comment type="similarity">
    <text evidence="1 2">Belongs to the nucleosome assembly protein (NAP) family.</text>
</comment>
<evidence type="ECO:0000256" key="4">
    <source>
        <dbReference type="SAM" id="Phobius"/>
    </source>
</evidence>
<gene>
    <name evidence="5" type="ORF">GUITHDRAFT_166268</name>
</gene>
<evidence type="ECO:0000313" key="5">
    <source>
        <dbReference type="EMBL" id="EKX34192.1"/>
    </source>
</evidence>
<dbReference type="GO" id="GO:0006334">
    <property type="term" value="P:nucleosome assembly"/>
    <property type="evidence" value="ECO:0007669"/>
    <property type="project" value="InterPro"/>
</dbReference>
<sequence>MILEGDEEILSYLYDIRATVCENKEGYKLVFKFWPNPYFKNKARGRAHTLEREDTTETVKIGEKPVRLSVSKASAIEWTQRPEFGSKGRKNKKGKGGKGKSKVHEEQEDVQEGEEEAAGEHVKLDYKNSFFALFNPPNLSELTPIKTMVSVEIGSDEEAGLHFIACVDPPTYTCPLGLGLRQEVEDRVQKVLAVQQQLDERRGEFAEHLRKIRTECFTQFQDACAKRRGVIQPMAGEGLPRFWLTVLRNSPALWEVVTDRDERALEHLRDVSYSYNDKRQGMCEPRDTDFLISPDKRGFRVEFLFDKNHYFSDEKLWVELSWRNDRLQAKSSGISWLPEKCLTARKKDIASPGTPPTRYRSSFFLLFEPTKSSGTRNGLFDEQEKLAVAMIFKSEIVPKAVEIFIKDPENDGKVEGEEEESLDSDGEESGEEEEEEEEEEEDDEDEDVQTKIERVQAKRKKKAGAEGMLARMFGNRDPCVMFVFFIMGLNLLIVPLSMFMEH</sequence>
<evidence type="ECO:0000313" key="6">
    <source>
        <dbReference type="EnsemblProtists" id="EKX34192"/>
    </source>
</evidence>
<dbReference type="Gene3D" id="3.30.1120.90">
    <property type="entry name" value="Nucleosome assembly protein"/>
    <property type="match status" value="2"/>
</dbReference>
<dbReference type="HOGENOM" id="CLU_543430_0_0_1"/>
<keyword evidence="7" id="KW-1185">Reference proteome</keyword>
<dbReference type="GO" id="GO:0005634">
    <property type="term" value="C:nucleus"/>
    <property type="evidence" value="ECO:0007669"/>
    <property type="project" value="InterPro"/>
</dbReference>
<dbReference type="RefSeq" id="XP_005821172.1">
    <property type="nucleotide sequence ID" value="XM_005821115.1"/>
</dbReference>
<keyword evidence="4" id="KW-1133">Transmembrane helix</keyword>
<dbReference type="STRING" id="905079.L1IDK5"/>